<dbReference type="AlphaFoldDB" id="A0A231GUS4"/>
<evidence type="ECO:0000313" key="7">
    <source>
        <dbReference type="EMBL" id="OXR40318.1"/>
    </source>
</evidence>
<evidence type="ECO:0000256" key="6">
    <source>
        <dbReference type="SAM" id="SignalP"/>
    </source>
</evidence>
<dbReference type="SMART" id="SM01110">
    <property type="entry name" value="Cutinase"/>
    <property type="match status" value="1"/>
</dbReference>
<dbReference type="GO" id="GO:0052689">
    <property type="term" value="F:carboxylic ester hydrolase activity"/>
    <property type="evidence" value="ECO:0007669"/>
    <property type="project" value="UniProtKB-KW"/>
</dbReference>
<accession>A0A231GUS4</accession>
<organism evidence="7 8">
    <name type="scientific">Nocardia cerradoensis</name>
    <dbReference type="NCBI Taxonomy" id="85688"/>
    <lineage>
        <taxon>Bacteria</taxon>
        <taxon>Bacillati</taxon>
        <taxon>Actinomycetota</taxon>
        <taxon>Actinomycetes</taxon>
        <taxon>Mycobacteriales</taxon>
        <taxon>Nocardiaceae</taxon>
        <taxon>Nocardia</taxon>
    </lineage>
</organism>
<dbReference type="RefSeq" id="WP_094028203.1">
    <property type="nucleotide sequence ID" value="NZ_NGAF01000034.1"/>
</dbReference>
<dbReference type="InterPro" id="IPR000675">
    <property type="entry name" value="Cutinase/axe"/>
</dbReference>
<keyword evidence="3" id="KW-0378">Hydrolase</keyword>
<feature type="chain" id="PRO_5012489071" description="Cutinase" evidence="6">
    <location>
        <begin position="31"/>
        <end position="414"/>
    </location>
</feature>
<evidence type="ECO:0000256" key="2">
    <source>
        <dbReference type="ARBA" id="ARBA00022487"/>
    </source>
</evidence>
<dbReference type="Proteomes" id="UP000215506">
    <property type="component" value="Unassembled WGS sequence"/>
</dbReference>
<evidence type="ECO:0000256" key="3">
    <source>
        <dbReference type="ARBA" id="ARBA00022801"/>
    </source>
</evidence>
<protein>
    <recommendedName>
        <fullName evidence="9">Cutinase</fullName>
    </recommendedName>
</protein>
<feature type="signal peptide" evidence="6">
    <location>
        <begin position="1"/>
        <end position="30"/>
    </location>
</feature>
<name>A0A231GUS4_9NOCA</name>
<keyword evidence="6" id="KW-0732">Signal</keyword>
<evidence type="ECO:0000256" key="1">
    <source>
        <dbReference type="ARBA" id="ARBA00007534"/>
    </source>
</evidence>
<dbReference type="Pfam" id="PF01083">
    <property type="entry name" value="Cutinase"/>
    <property type="match status" value="1"/>
</dbReference>
<dbReference type="InterPro" id="IPR029058">
    <property type="entry name" value="AB_hydrolase_fold"/>
</dbReference>
<keyword evidence="8" id="KW-1185">Reference proteome</keyword>
<proteinExistence type="inferred from homology"/>
<dbReference type="SUPFAM" id="SSF53474">
    <property type="entry name" value="alpha/beta-Hydrolases"/>
    <property type="match status" value="1"/>
</dbReference>
<evidence type="ECO:0000313" key="8">
    <source>
        <dbReference type="Proteomes" id="UP000215506"/>
    </source>
</evidence>
<sequence>MRTVQTRTRIAALLAPVAATVLAVPGPAGAAPDPAGPGCPVLWVLGVQGTGQSSPDASRTDDTGMLGALLGPVTAAAGTSVQHTYIPYAAGFGGVVGAGGGEEPYADSVTDVITDLGVEAQRIVDQCPDTELALVGFSQGAQAVSQVARAIGAGNGPVAPDKVAAVALYANPERRAGGPVLAGRPGQSTPDPAPGTSGAAVSTVHLAAPSASGGGIADDGAEYGSLTGRVLDVCADGDLACSAPQHAAALRFGALLAAQADLSNPIAATDSLQAAMSQALGSAWTTVVLDDVVVDADTVDYRPQKSLSQRLIDAADPRVPAPGRDRVRAAADRWNQVTATVVSHPGELARLAGQLAGAVGQVAADNGDLANPEVWVRILGTAPIHEGYAVAGQLASGIAWLVAVAHDLADKGSR</sequence>
<gene>
    <name evidence="7" type="ORF">B7C42_07579</name>
</gene>
<dbReference type="PANTHER" id="PTHR33630">
    <property type="entry name" value="CUTINASE RV1984C-RELATED-RELATED"/>
    <property type="match status" value="1"/>
</dbReference>
<reference evidence="7 8" key="1">
    <citation type="submission" date="2017-07" db="EMBL/GenBank/DDBJ databases">
        <title>First draft Genome Sequence of Nocardia cerradoensis isolated from human infection.</title>
        <authorList>
            <person name="Carrasco G."/>
        </authorList>
    </citation>
    <scope>NUCLEOTIDE SEQUENCE [LARGE SCALE GENOMIC DNA]</scope>
    <source>
        <strain evidence="7 8">CNM20130759</strain>
    </source>
</reference>
<keyword evidence="2" id="KW-0719">Serine esterase</keyword>
<dbReference type="Gene3D" id="3.40.50.1820">
    <property type="entry name" value="alpha/beta hydrolase"/>
    <property type="match status" value="1"/>
</dbReference>
<dbReference type="EMBL" id="NGAF01000034">
    <property type="protein sequence ID" value="OXR40318.1"/>
    <property type="molecule type" value="Genomic_DNA"/>
</dbReference>
<evidence type="ECO:0000256" key="4">
    <source>
        <dbReference type="ARBA" id="ARBA00023157"/>
    </source>
</evidence>
<feature type="region of interest" description="Disordered" evidence="5">
    <location>
        <begin position="177"/>
        <end position="199"/>
    </location>
</feature>
<evidence type="ECO:0000256" key="5">
    <source>
        <dbReference type="SAM" id="MobiDB-lite"/>
    </source>
</evidence>
<evidence type="ECO:0008006" key="9">
    <source>
        <dbReference type="Google" id="ProtNLM"/>
    </source>
</evidence>
<comment type="caution">
    <text evidence="7">The sequence shown here is derived from an EMBL/GenBank/DDBJ whole genome shotgun (WGS) entry which is preliminary data.</text>
</comment>
<dbReference type="PANTHER" id="PTHR33630:SF9">
    <property type="entry name" value="CUTINASE 4"/>
    <property type="match status" value="1"/>
</dbReference>
<keyword evidence="4" id="KW-1015">Disulfide bond</keyword>
<comment type="similarity">
    <text evidence="1">Belongs to the cutinase family.</text>
</comment>